<reference evidence="2" key="1">
    <citation type="journal article" date="2022" name="bioRxiv">
        <title>Sequencing and chromosome-scale assembly of the giantPleurodeles waltlgenome.</title>
        <authorList>
            <person name="Brown T."/>
            <person name="Elewa A."/>
            <person name="Iarovenko S."/>
            <person name="Subramanian E."/>
            <person name="Araus A.J."/>
            <person name="Petzold A."/>
            <person name="Susuki M."/>
            <person name="Suzuki K.-i.T."/>
            <person name="Hayashi T."/>
            <person name="Toyoda A."/>
            <person name="Oliveira C."/>
            <person name="Osipova E."/>
            <person name="Leigh N.D."/>
            <person name="Simon A."/>
            <person name="Yun M.H."/>
        </authorList>
    </citation>
    <scope>NUCLEOTIDE SEQUENCE</scope>
    <source>
        <strain evidence="2">20211129_DDA</strain>
        <tissue evidence="2">Liver</tissue>
    </source>
</reference>
<evidence type="ECO:0000256" key="1">
    <source>
        <dbReference type="SAM" id="Phobius"/>
    </source>
</evidence>
<dbReference type="AlphaFoldDB" id="A0AAV7QU57"/>
<comment type="caution">
    <text evidence="2">The sequence shown here is derived from an EMBL/GenBank/DDBJ whole genome shotgun (WGS) entry which is preliminary data.</text>
</comment>
<protein>
    <submittedName>
        <fullName evidence="2">Uncharacterized protein</fullName>
    </submittedName>
</protein>
<keyword evidence="1" id="KW-1133">Transmembrane helix</keyword>
<sequence length="127" mass="14045">MSSPWLWQCYTPSLLIQLPGVLGSFALTFTPLVFQRRFGCRSLRLLPATCNLPRVSMPLPRLNASRPCNCVTVAMKYLQWDQSGEVRAAVISGLCWVRSGSVAQFGCCLLPTTVPRPRPLSLLPLPV</sequence>
<keyword evidence="3" id="KW-1185">Reference proteome</keyword>
<name>A0AAV7QU57_PLEWA</name>
<accession>A0AAV7QU57</accession>
<gene>
    <name evidence="2" type="ORF">NDU88_009629</name>
</gene>
<keyword evidence="1" id="KW-0812">Transmembrane</keyword>
<organism evidence="2 3">
    <name type="scientific">Pleurodeles waltl</name>
    <name type="common">Iberian ribbed newt</name>
    <dbReference type="NCBI Taxonomy" id="8319"/>
    <lineage>
        <taxon>Eukaryota</taxon>
        <taxon>Metazoa</taxon>
        <taxon>Chordata</taxon>
        <taxon>Craniata</taxon>
        <taxon>Vertebrata</taxon>
        <taxon>Euteleostomi</taxon>
        <taxon>Amphibia</taxon>
        <taxon>Batrachia</taxon>
        <taxon>Caudata</taxon>
        <taxon>Salamandroidea</taxon>
        <taxon>Salamandridae</taxon>
        <taxon>Pleurodelinae</taxon>
        <taxon>Pleurodeles</taxon>
    </lineage>
</organism>
<dbReference type="Proteomes" id="UP001066276">
    <property type="component" value="Chromosome 6"/>
</dbReference>
<dbReference type="EMBL" id="JANPWB010000010">
    <property type="protein sequence ID" value="KAJ1143319.1"/>
    <property type="molecule type" value="Genomic_DNA"/>
</dbReference>
<keyword evidence="1" id="KW-0472">Membrane</keyword>
<evidence type="ECO:0000313" key="2">
    <source>
        <dbReference type="EMBL" id="KAJ1143319.1"/>
    </source>
</evidence>
<feature type="transmembrane region" description="Helical" evidence="1">
    <location>
        <begin position="14"/>
        <end position="34"/>
    </location>
</feature>
<proteinExistence type="predicted"/>
<evidence type="ECO:0000313" key="3">
    <source>
        <dbReference type="Proteomes" id="UP001066276"/>
    </source>
</evidence>